<dbReference type="AlphaFoldDB" id="A0A6B0YTI1"/>
<accession>A0A6B0YTI1</accession>
<dbReference type="EMBL" id="VXRG01000066">
    <property type="protein sequence ID" value="MXY93329.1"/>
    <property type="molecule type" value="Genomic_DNA"/>
</dbReference>
<dbReference type="SUPFAM" id="SSF75005">
    <property type="entry name" value="Arabinanase/levansucrase/invertase"/>
    <property type="match status" value="1"/>
</dbReference>
<reference evidence="1" key="1">
    <citation type="submission" date="2019-09" db="EMBL/GenBank/DDBJ databases">
        <title>Characterisation of the sponge microbiome using genome-centric metagenomics.</title>
        <authorList>
            <person name="Engelberts J.P."/>
            <person name="Robbins S.J."/>
            <person name="De Goeij J.M."/>
            <person name="Aranda M."/>
            <person name="Bell S.C."/>
            <person name="Webster N.S."/>
        </authorList>
    </citation>
    <scope>NUCLEOTIDE SEQUENCE</scope>
    <source>
        <strain evidence="1">SB0664_bin_27</strain>
    </source>
</reference>
<dbReference type="InterPro" id="IPR023296">
    <property type="entry name" value="Glyco_hydro_beta-prop_sf"/>
</dbReference>
<evidence type="ECO:0008006" key="2">
    <source>
        <dbReference type="Google" id="ProtNLM"/>
    </source>
</evidence>
<gene>
    <name evidence="1" type="ORF">F4Y42_07770</name>
</gene>
<evidence type="ECO:0000313" key="1">
    <source>
        <dbReference type="EMBL" id="MXY93329.1"/>
    </source>
</evidence>
<dbReference type="Gene3D" id="2.115.10.20">
    <property type="entry name" value="Glycosyl hydrolase domain, family 43"/>
    <property type="match status" value="2"/>
</dbReference>
<name>A0A6B0YTI1_9CHLR</name>
<organism evidence="1">
    <name type="scientific">Caldilineaceae bacterium SB0664_bin_27</name>
    <dbReference type="NCBI Taxonomy" id="2605260"/>
    <lineage>
        <taxon>Bacteria</taxon>
        <taxon>Bacillati</taxon>
        <taxon>Chloroflexota</taxon>
        <taxon>Caldilineae</taxon>
        <taxon>Caldilineales</taxon>
        <taxon>Caldilineaceae</taxon>
    </lineage>
</organism>
<sequence>MIFKPEIAARLWDTWLYYHEGRHYLFYLHRMRAGGPYDGMSVATSDDGVHFADRGPIIHKAKDAVWMGTGMVWRAGDRFMLNFSEERGGVQEIFFAESDDLLQWQRLPDEEYVSRADPRWYAESPMFASQRWDCIWVLPREDGPGYVGFLTAVAKDGPPGLCGTAGCVVSDDGRHFRAAPPVIETGLWGERIEVGAVEKIGDRYYMLLGVGKSHALGSRHLSELLAGECGMYVLSSQSQTGPYRLDPGQRLLLGNSPKRLNYFARFYRCGEQLLLNHHTVPRQKGDESYFSPLKTVHRDAAGILSLRWWPGNEALKGRSLSVGLEGCEFYGLRSGDCPVESGRLQLAAAAGGLAVLPVKFDLARGVILEAELTFQELNGPLGGAGFFIEGGPGYAGSLFVAQSNNRLTTGPYTSPTEDGYAFQPEDAKPLPFTPGQTQRWRILLRNEFAELYVDDELIQGYTLPHAPTGRLGFVIEAGSGAAANVRGWEMSL</sequence>
<proteinExistence type="predicted"/>
<comment type="caution">
    <text evidence="1">The sequence shown here is derived from an EMBL/GenBank/DDBJ whole genome shotgun (WGS) entry which is preliminary data.</text>
</comment>
<protein>
    <recommendedName>
        <fullName evidence="2">Glycosyl hydrolase family 32 N-terminal domain-containing protein</fullName>
    </recommendedName>
</protein>